<proteinExistence type="predicted"/>
<keyword evidence="1" id="KW-0812">Transmembrane</keyword>
<reference evidence="2 3" key="1">
    <citation type="submission" date="2016-10" db="EMBL/GenBank/DDBJ databases">
        <title>Actinomyces aegypiusis sp. nov., isolated from the Aegypius monachus in Qinghai Tibet Plateau China.</title>
        <authorList>
            <person name="Wang Y."/>
        </authorList>
    </citation>
    <scope>NUCLEOTIDE SEQUENCE [LARGE SCALE GENOMIC DNA]</scope>
    <source>
        <strain evidence="2 3">VUL4_3</strain>
    </source>
</reference>
<gene>
    <name evidence="2" type="ORF">BK816_00430</name>
</gene>
<dbReference type="STRING" id="1912795.BK816_00430"/>
<dbReference type="OrthoDB" id="9976670at2"/>
<evidence type="ECO:0000313" key="2">
    <source>
        <dbReference type="EMBL" id="AOZ71945.1"/>
    </source>
</evidence>
<keyword evidence="1" id="KW-1133">Transmembrane helix</keyword>
<dbReference type="AlphaFoldDB" id="A0A1D9MI11"/>
<dbReference type="Proteomes" id="UP000176288">
    <property type="component" value="Chromosome"/>
</dbReference>
<name>A0A1D9MI11_9ACTO</name>
<dbReference type="KEGG" id="avu:BK816_00430"/>
<keyword evidence="3" id="KW-1185">Reference proteome</keyword>
<dbReference type="EMBL" id="CP017812">
    <property type="protein sequence ID" value="AOZ71945.1"/>
    <property type="molecule type" value="Genomic_DNA"/>
</dbReference>
<feature type="transmembrane region" description="Helical" evidence="1">
    <location>
        <begin position="30"/>
        <end position="54"/>
    </location>
</feature>
<evidence type="ECO:0000256" key="1">
    <source>
        <dbReference type="SAM" id="Phobius"/>
    </source>
</evidence>
<evidence type="ECO:0000313" key="3">
    <source>
        <dbReference type="Proteomes" id="UP000176288"/>
    </source>
</evidence>
<organism evidence="2 3">
    <name type="scientific">Boudabousia tangfeifanii</name>
    <dbReference type="NCBI Taxonomy" id="1912795"/>
    <lineage>
        <taxon>Bacteria</taxon>
        <taxon>Bacillati</taxon>
        <taxon>Actinomycetota</taxon>
        <taxon>Actinomycetes</taxon>
        <taxon>Actinomycetales</taxon>
        <taxon>Actinomycetaceae</taxon>
        <taxon>Boudabousia</taxon>
    </lineage>
</organism>
<dbReference type="RefSeq" id="WP_071163411.1">
    <property type="nucleotide sequence ID" value="NZ_CP017812.1"/>
</dbReference>
<keyword evidence="1" id="KW-0472">Membrane</keyword>
<feature type="transmembrane region" description="Helical" evidence="1">
    <location>
        <begin position="6"/>
        <end position="23"/>
    </location>
</feature>
<sequence>MIAFYVTFFAIVGYWGFSVFNLLSKKNFSVLLVLVKTFQSIVLLGVLVLFYLFLQLLFRLRATQLQSERDIADLATTVGRAAPVLRRIDDRGRAVLQDSNQLLAVTPTSIKSFSVLVRDENDAKHAIQLFSSVDHVFDRLILVLDWESENQWGNWVENDFGPNITVIAGEHLLDGSADPSSLIR</sequence>
<accession>A0A1D9MI11</accession>
<protein>
    <submittedName>
        <fullName evidence="2">Uncharacterized protein</fullName>
    </submittedName>
</protein>